<gene>
    <name evidence="1" type="ORF">BXO512_16875</name>
</gene>
<protein>
    <submittedName>
        <fullName evidence="1">Uncharacterized protein</fullName>
    </submittedName>
</protein>
<reference evidence="1" key="1">
    <citation type="submission" date="2015-01" db="EMBL/GenBank/DDBJ databases">
        <title>Population genomics of rice bacterial leaf blight strains from India.</title>
        <authorList>
            <person name="Midha S."/>
            <person name="Anil M.G."/>
            <person name="Mishra D."/>
            <person name="Brahma K."/>
            <person name="Laha G.S."/>
            <person name="Sundaram R.M."/>
            <person name="Sonti R.V."/>
            <person name="Patil P.B."/>
        </authorList>
    </citation>
    <scope>NUCLEOTIDE SEQUENCE</scope>
    <source>
        <strain evidence="1">BXO512</strain>
    </source>
</reference>
<name>A0A854CIF5_XANOO</name>
<sequence>MAAQAFNAIGQTLWFSLALGNFIARLLDSAKFALVSIYLACSGLRLLPLKQGGLKSQVQHLERPAVSATDGRTAQQAIDCAKVT</sequence>
<evidence type="ECO:0000313" key="1">
    <source>
        <dbReference type="EMBL" id="OLG87873.1"/>
    </source>
</evidence>
<dbReference type="EMBL" id="JXEA01000243">
    <property type="protein sequence ID" value="OLG87873.1"/>
    <property type="molecule type" value="Genomic_DNA"/>
</dbReference>
<accession>A0A854CIF5</accession>
<organism evidence="1">
    <name type="scientific">Xanthomonas oryzae pv. oryzae</name>
    <dbReference type="NCBI Taxonomy" id="64187"/>
    <lineage>
        <taxon>Bacteria</taxon>
        <taxon>Pseudomonadati</taxon>
        <taxon>Pseudomonadota</taxon>
        <taxon>Gammaproteobacteria</taxon>
        <taxon>Lysobacterales</taxon>
        <taxon>Lysobacteraceae</taxon>
        <taxon>Xanthomonas</taxon>
    </lineage>
</organism>
<dbReference type="AlphaFoldDB" id="A0A854CIF5"/>
<comment type="caution">
    <text evidence="1">The sequence shown here is derived from an EMBL/GenBank/DDBJ whole genome shotgun (WGS) entry which is preliminary data.</text>
</comment>
<proteinExistence type="predicted"/>